<evidence type="ECO:0000256" key="1">
    <source>
        <dbReference type="SAM" id="MobiDB-lite"/>
    </source>
</evidence>
<proteinExistence type="predicted"/>
<sequence length="149" mass="16810">MMKSSRSLSFYLSLPPSLPPSILLLNQFMIRISATLSKLDLKQYPVSHDDALKLGFDRQIDYKVLQGNILGELMITSRTLTVQDASLAFTSHASHLSDSRLGGSQYLLWFLAGRCSWGNPWTEEKKKEVGAEREGEKEGGRERKKMGIY</sequence>
<feature type="region of interest" description="Disordered" evidence="1">
    <location>
        <begin position="123"/>
        <end position="149"/>
    </location>
</feature>
<accession>A0A3N4K2J3</accession>
<organism evidence="2 3">
    <name type="scientific">Choiromyces venosus 120613-1</name>
    <dbReference type="NCBI Taxonomy" id="1336337"/>
    <lineage>
        <taxon>Eukaryota</taxon>
        <taxon>Fungi</taxon>
        <taxon>Dikarya</taxon>
        <taxon>Ascomycota</taxon>
        <taxon>Pezizomycotina</taxon>
        <taxon>Pezizomycetes</taxon>
        <taxon>Pezizales</taxon>
        <taxon>Tuberaceae</taxon>
        <taxon>Choiromyces</taxon>
    </lineage>
</organism>
<evidence type="ECO:0000313" key="3">
    <source>
        <dbReference type="Proteomes" id="UP000276215"/>
    </source>
</evidence>
<feature type="compositionally biased region" description="Basic and acidic residues" evidence="1">
    <location>
        <begin position="123"/>
        <end position="141"/>
    </location>
</feature>
<evidence type="ECO:0000313" key="2">
    <source>
        <dbReference type="EMBL" id="RPB03422.1"/>
    </source>
</evidence>
<gene>
    <name evidence="2" type="ORF">L873DRAFT_160653</name>
</gene>
<keyword evidence="3" id="KW-1185">Reference proteome</keyword>
<dbReference type="EMBL" id="ML120362">
    <property type="protein sequence ID" value="RPB03422.1"/>
    <property type="molecule type" value="Genomic_DNA"/>
</dbReference>
<dbReference type="AlphaFoldDB" id="A0A3N4K2J3"/>
<dbReference type="Proteomes" id="UP000276215">
    <property type="component" value="Unassembled WGS sequence"/>
</dbReference>
<protein>
    <submittedName>
        <fullName evidence="2">Uncharacterized protein</fullName>
    </submittedName>
</protein>
<reference evidence="2 3" key="1">
    <citation type="journal article" date="2018" name="Nat. Ecol. Evol.">
        <title>Pezizomycetes genomes reveal the molecular basis of ectomycorrhizal truffle lifestyle.</title>
        <authorList>
            <person name="Murat C."/>
            <person name="Payen T."/>
            <person name="Noel B."/>
            <person name="Kuo A."/>
            <person name="Morin E."/>
            <person name="Chen J."/>
            <person name="Kohler A."/>
            <person name="Krizsan K."/>
            <person name="Balestrini R."/>
            <person name="Da Silva C."/>
            <person name="Montanini B."/>
            <person name="Hainaut M."/>
            <person name="Levati E."/>
            <person name="Barry K.W."/>
            <person name="Belfiori B."/>
            <person name="Cichocki N."/>
            <person name="Clum A."/>
            <person name="Dockter R.B."/>
            <person name="Fauchery L."/>
            <person name="Guy J."/>
            <person name="Iotti M."/>
            <person name="Le Tacon F."/>
            <person name="Lindquist E.A."/>
            <person name="Lipzen A."/>
            <person name="Malagnac F."/>
            <person name="Mello A."/>
            <person name="Molinier V."/>
            <person name="Miyauchi S."/>
            <person name="Poulain J."/>
            <person name="Riccioni C."/>
            <person name="Rubini A."/>
            <person name="Sitrit Y."/>
            <person name="Splivallo R."/>
            <person name="Traeger S."/>
            <person name="Wang M."/>
            <person name="Zifcakova L."/>
            <person name="Wipf D."/>
            <person name="Zambonelli A."/>
            <person name="Paolocci F."/>
            <person name="Nowrousian M."/>
            <person name="Ottonello S."/>
            <person name="Baldrian P."/>
            <person name="Spatafora J.W."/>
            <person name="Henrissat B."/>
            <person name="Nagy L.G."/>
            <person name="Aury J.M."/>
            <person name="Wincker P."/>
            <person name="Grigoriev I.V."/>
            <person name="Bonfante P."/>
            <person name="Martin F.M."/>
        </authorList>
    </citation>
    <scope>NUCLEOTIDE SEQUENCE [LARGE SCALE GENOMIC DNA]</scope>
    <source>
        <strain evidence="2 3">120613-1</strain>
    </source>
</reference>
<name>A0A3N4K2J3_9PEZI</name>